<dbReference type="GO" id="GO:0006040">
    <property type="term" value="P:amino sugar metabolic process"/>
    <property type="evidence" value="ECO:0007669"/>
    <property type="project" value="InterPro"/>
</dbReference>
<dbReference type="SUPFAM" id="SSF53067">
    <property type="entry name" value="Actin-like ATPase domain"/>
    <property type="match status" value="1"/>
</dbReference>
<dbReference type="EMBL" id="UINC01014115">
    <property type="protein sequence ID" value="SVA60446.1"/>
    <property type="molecule type" value="Genomic_DNA"/>
</dbReference>
<organism evidence="1">
    <name type="scientific">marine metagenome</name>
    <dbReference type="NCBI Taxonomy" id="408172"/>
    <lineage>
        <taxon>unclassified sequences</taxon>
        <taxon>metagenomes</taxon>
        <taxon>ecological metagenomes</taxon>
    </lineage>
</organism>
<dbReference type="GO" id="GO:0005524">
    <property type="term" value="F:ATP binding"/>
    <property type="evidence" value="ECO:0007669"/>
    <property type="project" value="InterPro"/>
</dbReference>
<dbReference type="PANTHER" id="PTHR30605">
    <property type="entry name" value="ANHYDRO-N-ACETYLMURAMIC ACID KINASE"/>
    <property type="match status" value="1"/>
</dbReference>
<gene>
    <name evidence="1" type="ORF">METZ01_LOCUS113300</name>
</gene>
<dbReference type="AlphaFoldDB" id="A0A381X6S3"/>
<dbReference type="Gene3D" id="3.30.420.40">
    <property type="match status" value="2"/>
</dbReference>
<dbReference type="GO" id="GO:0009254">
    <property type="term" value="P:peptidoglycan turnover"/>
    <property type="evidence" value="ECO:0007669"/>
    <property type="project" value="InterPro"/>
</dbReference>
<sequence length="352" mass="39889">MIKENYNIIGIMSGTSLDGIDIAYIHFEKKEKWIFKVENSKTYNYSTEWFEKLKTSVSLSKIDLDKLDNDYTLLLSKQVLRFIEEFSINDIDAVCSHGHTVFHDPNNNYTYQIGNLPGISKEIGYKVICNFREQDIKYGGQGAPLVPVGEKYLFSEYDSCINLGGFSNISKTIDGKLIAYDICPVNTVLNFLSKKMNLDFDKDGEISKNGKLIKDLYAKLNKLDYYNNNYPKSLGIEWVNSNIIPLLEKYPNQIVNLLYTYSCHIAEQVSKNTINETNVLVTGGGAKNKFLIDLINNKLNNKVIIPDITLIDYKESIIFGFLGVLKMLNINNCYSSVTGSSIDHCSGDIFLP</sequence>
<name>A0A381X6S3_9ZZZZ</name>
<reference evidence="1" key="1">
    <citation type="submission" date="2018-05" db="EMBL/GenBank/DDBJ databases">
        <authorList>
            <person name="Lanie J.A."/>
            <person name="Ng W.-L."/>
            <person name="Kazmierczak K.M."/>
            <person name="Andrzejewski T.M."/>
            <person name="Davidsen T.M."/>
            <person name="Wayne K.J."/>
            <person name="Tettelin H."/>
            <person name="Glass J.I."/>
            <person name="Rusch D."/>
            <person name="Podicherti R."/>
            <person name="Tsui H.-C.T."/>
            <person name="Winkler M.E."/>
        </authorList>
    </citation>
    <scope>NUCLEOTIDE SEQUENCE</scope>
</reference>
<dbReference type="Pfam" id="PF03702">
    <property type="entry name" value="AnmK"/>
    <property type="match status" value="1"/>
</dbReference>
<evidence type="ECO:0000313" key="1">
    <source>
        <dbReference type="EMBL" id="SVA60446.1"/>
    </source>
</evidence>
<protein>
    <recommendedName>
        <fullName evidence="2">Anhydro-N-acetylmuramic acid kinase</fullName>
    </recommendedName>
</protein>
<dbReference type="PANTHER" id="PTHR30605:SF0">
    <property type="entry name" value="ANHYDRO-N-ACETYLMURAMIC ACID KINASE"/>
    <property type="match status" value="1"/>
</dbReference>
<dbReference type="GO" id="GO:0016773">
    <property type="term" value="F:phosphotransferase activity, alcohol group as acceptor"/>
    <property type="evidence" value="ECO:0007669"/>
    <property type="project" value="InterPro"/>
</dbReference>
<dbReference type="InterPro" id="IPR043129">
    <property type="entry name" value="ATPase_NBD"/>
</dbReference>
<evidence type="ECO:0008006" key="2">
    <source>
        <dbReference type="Google" id="ProtNLM"/>
    </source>
</evidence>
<proteinExistence type="predicted"/>
<accession>A0A381X6S3</accession>
<dbReference type="NCBIfam" id="NF007144">
    <property type="entry name" value="PRK09585.2-3"/>
    <property type="match status" value="1"/>
</dbReference>
<dbReference type="InterPro" id="IPR005338">
    <property type="entry name" value="Anhydro_N_Ac-Mur_kinase"/>
</dbReference>